<keyword evidence="3" id="KW-1185">Reference proteome</keyword>
<protein>
    <submittedName>
        <fullName evidence="2">Alkaline phosphatase family protein</fullName>
    </submittedName>
</protein>
<dbReference type="PANTHER" id="PTHR10151">
    <property type="entry name" value="ECTONUCLEOTIDE PYROPHOSPHATASE/PHOSPHODIESTERASE"/>
    <property type="match status" value="1"/>
</dbReference>
<dbReference type="SUPFAM" id="SSF53649">
    <property type="entry name" value="Alkaline phosphatase-like"/>
    <property type="match status" value="1"/>
</dbReference>
<dbReference type="Gene3D" id="3.40.720.10">
    <property type="entry name" value="Alkaline Phosphatase, subunit A"/>
    <property type="match status" value="1"/>
</dbReference>
<sequence length="323" mass="34373">MSARTVATTSLARRQLFSGAVAVAAVSTILTAGRAQAGPQADKVVLIGLDGTMYRKIEEVRAPNLLRLSAEGTLGRGSIAPHISISGPSWATVLTGVWGSKHGITDNNFDATPFAKYPTVFTRLERHDPTLKTQSIATWDQIATMTASGDPRADVVISTPLVPDDDNESATDAATTDSVVTAITKYAPEFLFTHLDQVDRAGHQHGGASSEYRDAVTRIDALVGRIVAAVDARARANPAERWTILVTTDHGHRPKGGHGGQTPDETASFVIARGPNFLAGATSSSFSLVDITPTVLDIFHAPLDPDFDGQSRIRQPVEPFTSR</sequence>
<organism evidence="2 3">
    <name type="scientific">Nocardia vinacea</name>
    <dbReference type="NCBI Taxonomy" id="96468"/>
    <lineage>
        <taxon>Bacteria</taxon>
        <taxon>Bacillati</taxon>
        <taxon>Actinomycetota</taxon>
        <taxon>Actinomycetes</taxon>
        <taxon>Mycobacteriales</taxon>
        <taxon>Nocardiaceae</taxon>
        <taxon>Nocardia</taxon>
    </lineage>
</organism>
<evidence type="ECO:0000313" key="3">
    <source>
        <dbReference type="Proteomes" id="UP001432062"/>
    </source>
</evidence>
<dbReference type="EMBL" id="CP109441">
    <property type="protein sequence ID" value="WUV47100.1"/>
    <property type="molecule type" value="Genomic_DNA"/>
</dbReference>
<dbReference type="RefSeq" id="WP_329411152.1">
    <property type="nucleotide sequence ID" value="NZ_CP109441.1"/>
</dbReference>
<feature type="signal peptide" evidence="1">
    <location>
        <begin position="1"/>
        <end position="37"/>
    </location>
</feature>
<name>A0ABZ1YV01_9NOCA</name>
<feature type="chain" id="PRO_5046960502" evidence="1">
    <location>
        <begin position="38"/>
        <end position="323"/>
    </location>
</feature>
<dbReference type="PANTHER" id="PTHR10151:SF120">
    <property type="entry name" value="BIS(5'-ADENOSYL)-TRIPHOSPHATASE"/>
    <property type="match status" value="1"/>
</dbReference>
<dbReference type="Proteomes" id="UP001432062">
    <property type="component" value="Chromosome"/>
</dbReference>
<dbReference type="PROSITE" id="PS51318">
    <property type="entry name" value="TAT"/>
    <property type="match status" value="1"/>
</dbReference>
<dbReference type="InterPro" id="IPR006311">
    <property type="entry name" value="TAT_signal"/>
</dbReference>
<gene>
    <name evidence="2" type="ORF">OG563_02265</name>
</gene>
<dbReference type="InterPro" id="IPR017850">
    <property type="entry name" value="Alkaline_phosphatase_core_sf"/>
</dbReference>
<dbReference type="Pfam" id="PF01663">
    <property type="entry name" value="Phosphodiest"/>
    <property type="match status" value="1"/>
</dbReference>
<evidence type="ECO:0000256" key="1">
    <source>
        <dbReference type="SAM" id="SignalP"/>
    </source>
</evidence>
<keyword evidence="1" id="KW-0732">Signal</keyword>
<accession>A0ABZ1YV01</accession>
<evidence type="ECO:0000313" key="2">
    <source>
        <dbReference type="EMBL" id="WUV47100.1"/>
    </source>
</evidence>
<dbReference type="InterPro" id="IPR002591">
    <property type="entry name" value="Phosphodiest/P_Trfase"/>
</dbReference>
<reference evidence="2" key="1">
    <citation type="submission" date="2022-10" db="EMBL/GenBank/DDBJ databases">
        <title>The complete genomes of actinobacterial strains from the NBC collection.</title>
        <authorList>
            <person name="Joergensen T.S."/>
            <person name="Alvarez Arevalo M."/>
            <person name="Sterndorff E.B."/>
            <person name="Faurdal D."/>
            <person name="Vuksanovic O."/>
            <person name="Mourched A.-S."/>
            <person name="Charusanti P."/>
            <person name="Shaw S."/>
            <person name="Blin K."/>
            <person name="Weber T."/>
        </authorList>
    </citation>
    <scope>NUCLEOTIDE SEQUENCE</scope>
    <source>
        <strain evidence="2">NBC_01482</strain>
    </source>
</reference>
<proteinExistence type="predicted"/>